<keyword evidence="3" id="KW-1185">Reference proteome</keyword>
<protein>
    <submittedName>
        <fullName evidence="2">Response regulator receiver modulated diguanylate cyclase with PAS/PAC sensor</fullName>
    </submittedName>
</protein>
<dbReference type="GO" id="GO:0005886">
    <property type="term" value="C:plasma membrane"/>
    <property type="evidence" value="ECO:0007669"/>
    <property type="project" value="TreeGrafter"/>
</dbReference>
<dbReference type="SUPFAM" id="SSF55781">
    <property type="entry name" value="GAF domain-like"/>
    <property type="match status" value="1"/>
</dbReference>
<dbReference type="GO" id="GO:0052621">
    <property type="term" value="F:diguanylate cyclase activity"/>
    <property type="evidence" value="ECO:0007669"/>
    <property type="project" value="TreeGrafter"/>
</dbReference>
<dbReference type="InterPro" id="IPR050469">
    <property type="entry name" value="Diguanylate_Cyclase"/>
</dbReference>
<dbReference type="Pfam" id="PF00990">
    <property type="entry name" value="GGDEF"/>
    <property type="match status" value="1"/>
</dbReference>
<sequence length="364" mass="42470">MKPFIVLMFVLIVLALMVVANLYVRLKEKYEREVNLNNLLIEISKEFSVYKDVYKLYKKILVDTLKIIEEGDAGSILIYNREKDHMEYVAAIGYDIDELKKINLKKEELYLYKLNRLNSADIIKNPRAFDSEYIDNEKYNMLMEMEALNIKSVLSAPIYVDGEFYGIINIDNNSNVDAFSEKDIELIDFLVKQMEIAIKNAHLLDELKHTLRTDDLTGVYNRRYFEELLEKEIRRAQRYGNRFSLVLIDLDNFKPINDTFGHKKGDKVLKHFANILKCNLRDTDIVARLGGDEFVILLHGADENQAEGKMGFIKNCLVENTVDDLVIDFSYGICEYKDGLDIDKMITCADDKMYEQKKIKKIER</sequence>
<comment type="caution">
    <text evidence="2">The sequence shown here is derived from an EMBL/GenBank/DDBJ whole genome shotgun (WGS) entry which is preliminary data.</text>
</comment>
<feature type="domain" description="GGDEF" evidence="1">
    <location>
        <begin position="241"/>
        <end position="364"/>
    </location>
</feature>
<dbReference type="GO" id="GO:1902201">
    <property type="term" value="P:negative regulation of bacterial-type flagellum-dependent cell motility"/>
    <property type="evidence" value="ECO:0007669"/>
    <property type="project" value="TreeGrafter"/>
</dbReference>
<evidence type="ECO:0000313" key="2">
    <source>
        <dbReference type="EMBL" id="CDF57484.1"/>
    </source>
</evidence>
<evidence type="ECO:0000313" key="3">
    <source>
        <dbReference type="Proteomes" id="UP000014923"/>
    </source>
</evidence>
<gene>
    <name evidence="2" type="ORF">TCEL_01398</name>
</gene>
<dbReference type="Pfam" id="PF01590">
    <property type="entry name" value="GAF"/>
    <property type="match status" value="1"/>
</dbReference>
<dbReference type="Gene3D" id="3.30.70.270">
    <property type="match status" value="1"/>
</dbReference>
<proteinExistence type="predicted"/>
<dbReference type="InterPro" id="IPR000160">
    <property type="entry name" value="GGDEF_dom"/>
</dbReference>
<dbReference type="RefSeq" id="WP_018660677.1">
    <property type="nucleotide sequence ID" value="NZ_HF952018.1"/>
</dbReference>
<dbReference type="PANTHER" id="PTHR45138:SF6">
    <property type="entry name" value="DIGUANYLATE CYCLASE DGCN"/>
    <property type="match status" value="1"/>
</dbReference>
<evidence type="ECO:0000259" key="1">
    <source>
        <dbReference type="PROSITE" id="PS50887"/>
    </source>
</evidence>
<dbReference type="EMBL" id="CAVN010000088">
    <property type="protein sequence ID" value="CDF57484.1"/>
    <property type="molecule type" value="Genomic_DNA"/>
</dbReference>
<dbReference type="InterPro" id="IPR043128">
    <property type="entry name" value="Rev_trsase/Diguanyl_cyclase"/>
</dbReference>
<dbReference type="SUPFAM" id="SSF55073">
    <property type="entry name" value="Nucleotide cyclase"/>
    <property type="match status" value="1"/>
</dbReference>
<dbReference type="HOGENOM" id="CLU_000445_11_24_9"/>
<dbReference type="InterPro" id="IPR003018">
    <property type="entry name" value="GAF"/>
</dbReference>
<dbReference type="NCBIfam" id="TIGR00254">
    <property type="entry name" value="GGDEF"/>
    <property type="match status" value="1"/>
</dbReference>
<dbReference type="PANTHER" id="PTHR45138">
    <property type="entry name" value="REGULATORY COMPONENTS OF SENSORY TRANSDUCTION SYSTEM"/>
    <property type="match status" value="1"/>
</dbReference>
<dbReference type="SMART" id="SM00267">
    <property type="entry name" value="GGDEF"/>
    <property type="match status" value="1"/>
</dbReference>
<accession>R7RN72</accession>
<reference evidence="2" key="1">
    <citation type="submission" date="2013-03" db="EMBL/GenBank/DDBJ databases">
        <title>Draft genome sequence of the hydrogen-ethanol-producing anaerobic alkalithermophilic Caloramator celere.</title>
        <authorList>
            <person name="Ciranna A."/>
            <person name="Larjo A."/>
            <person name="Kivisto A."/>
            <person name="Santala V."/>
            <person name="Roos C."/>
            <person name="Karp M."/>
        </authorList>
    </citation>
    <scope>NUCLEOTIDE SEQUENCE [LARGE SCALE GENOMIC DNA]</scope>
    <source>
        <strain evidence="2">DSM 8682</strain>
    </source>
</reference>
<dbReference type="Proteomes" id="UP000014923">
    <property type="component" value="Unassembled WGS sequence"/>
</dbReference>
<dbReference type="FunFam" id="3.30.70.270:FF:000001">
    <property type="entry name" value="Diguanylate cyclase domain protein"/>
    <property type="match status" value="1"/>
</dbReference>
<dbReference type="Gene3D" id="3.30.450.40">
    <property type="match status" value="1"/>
</dbReference>
<dbReference type="GO" id="GO:0043709">
    <property type="term" value="P:cell adhesion involved in single-species biofilm formation"/>
    <property type="evidence" value="ECO:0007669"/>
    <property type="project" value="TreeGrafter"/>
</dbReference>
<organism evidence="2 3">
    <name type="scientific">Thermobrachium celere DSM 8682</name>
    <dbReference type="NCBI Taxonomy" id="941824"/>
    <lineage>
        <taxon>Bacteria</taxon>
        <taxon>Bacillati</taxon>
        <taxon>Bacillota</taxon>
        <taxon>Clostridia</taxon>
        <taxon>Eubacteriales</taxon>
        <taxon>Clostridiaceae</taxon>
        <taxon>Thermobrachium</taxon>
    </lineage>
</organism>
<name>R7RN72_9CLOT</name>
<dbReference type="InterPro" id="IPR029787">
    <property type="entry name" value="Nucleotide_cyclase"/>
</dbReference>
<dbReference type="AlphaFoldDB" id="R7RN72"/>
<dbReference type="eggNOG" id="COG3706">
    <property type="taxonomic scope" value="Bacteria"/>
</dbReference>
<dbReference type="CDD" id="cd01949">
    <property type="entry name" value="GGDEF"/>
    <property type="match status" value="1"/>
</dbReference>
<dbReference type="PROSITE" id="PS50887">
    <property type="entry name" value="GGDEF"/>
    <property type="match status" value="1"/>
</dbReference>
<dbReference type="InterPro" id="IPR029016">
    <property type="entry name" value="GAF-like_dom_sf"/>
</dbReference>